<dbReference type="PROSITE" id="PS50929">
    <property type="entry name" value="ABC_TM1F"/>
    <property type="match status" value="1"/>
</dbReference>
<feature type="transmembrane region" description="Helical" evidence="7">
    <location>
        <begin position="155"/>
        <end position="184"/>
    </location>
</feature>
<evidence type="ECO:0000256" key="1">
    <source>
        <dbReference type="ARBA" id="ARBA00004651"/>
    </source>
</evidence>
<comment type="caution">
    <text evidence="10">The sequence shown here is derived from an EMBL/GenBank/DDBJ whole genome shotgun (WGS) entry which is preliminary data.</text>
</comment>
<dbReference type="GO" id="GO:0005524">
    <property type="term" value="F:ATP binding"/>
    <property type="evidence" value="ECO:0007669"/>
    <property type="project" value="UniProtKB-KW"/>
</dbReference>
<evidence type="ECO:0000256" key="7">
    <source>
        <dbReference type="SAM" id="Phobius"/>
    </source>
</evidence>
<feature type="transmembrane region" description="Helical" evidence="7">
    <location>
        <begin position="253"/>
        <end position="279"/>
    </location>
</feature>
<dbReference type="Proteomes" id="UP000533017">
    <property type="component" value="Unassembled WGS sequence"/>
</dbReference>
<comment type="subcellular location">
    <subcellularLocation>
        <location evidence="1">Cell membrane</location>
        <topology evidence="1">Multi-pass membrane protein</topology>
    </subcellularLocation>
</comment>
<keyword evidence="2 7" id="KW-0812">Transmembrane</keyword>
<evidence type="ECO:0000256" key="6">
    <source>
        <dbReference type="ARBA" id="ARBA00023136"/>
    </source>
</evidence>
<dbReference type="Gene3D" id="3.40.50.300">
    <property type="entry name" value="P-loop containing nucleotide triphosphate hydrolases"/>
    <property type="match status" value="1"/>
</dbReference>
<dbReference type="InterPro" id="IPR003593">
    <property type="entry name" value="AAA+_ATPase"/>
</dbReference>
<accession>A0ABX2S0M7</accession>
<keyword evidence="6 7" id="KW-0472">Membrane</keyword>
<feature type="domain" description="ABC transmembrane type-1" evidence="9">
    <location>
        <begin position="43"/>
        <end position="305"/>
    </location>
</feature>
<dbReference type="PROSITE" id="PS50893">
    <property type="entry name" value="ABC_TRANSPORTER_2"/>
    <property type="match status" value="1"/>
</dbReference>
<feature type="transmembrane region" description="Helical" evidence="7">
    <location>
        <begin position="70"/>
        <end position="90"/>
    </location>
</feature>
<proteinExistence type="predicted"/>
<keyword evidence="5 7" id="KW-1133">Transmembrane helix</keyword>
<protein>
    <submittedName>
        <fullName evidence="10">ATP-binding cassette subfamily B protein</fullName>
    </submittedName>
</protein>
<evidence type="ECO:0000259" key="9">
    <source>
        <dbReference type="PROSITE" id="PS50929"/>
    </source>
</evidence>
<dbReference type="InterPro" id="IPR011527">
    <property type="entry name" value="ABC1_TM_dom"/>
</dbReference>
<feature type="domain" description="ABC transporter" evidence="8">
    <location>
        <begin position="352"/>
        <end position="604"/>
    </location>
</feature>
<evidence type="ECO:0000313" key="11">
    <source>
        <dbReference type="Proteomes" id="UP000533017"/>
    </source>
</evidence>
<sequence>MPISPAHRREAPMREHWANLALLVRTAVRTDPWRSLGSLLEPLGSLMFPLFGWFLGLLVDGLLTDDKARLTTAAVGLLATVALRYVAAYVGTAIRTGLAERVGFAFDEEIARLAGGLPGLAHQEHTGYRDRLELLRQSQGALGQSLNHVVSTANAVVGALGTAVVLVLVHPLVLLLVVFALPALPLAALQQRGHARAEEASAAPARLARHLRGLMLDPRAAPELRVLGLGPELLERLDRAWTAARLPLHRAQVVAFAISAVRSLVFAVGFGLAVGFVLWRAARGLAGAGDVVTAVVVCQQVQNQVLGPAYGLAGMGRVLRAAGRLRWLRTHAAAATAGLGDRPAPDSLGEGIELSEVSFRYPGTGTGTGTGTWVLREVSVRIRPGTVVAVVGENGAGKSTLVKLLTRLYEPTEGRVLVAGTDLAEVSPDSWRRRVSGAFQDFARPEFAAQYAVGLGDLPRRDDGAAVRSALARATSTDLFGVLPEGSATQLGATWPGGVDLSTGQWQQLALGRALMRPDPLLVCFDEPTASLDAPTEHALFERYAATARAGRAAGAVTVLVSHRFSTVRSADLILVVDRGRIAEAGTHADLMERAGLYAELYAMQARSHA</sequence>
<dbReference type="InterPro" id="IPR003439">
    <property type="entry name" value="ABC_transporter-like_ATP-bd"/>
</dbReference>
<feature type="transmembrane region" description="Helical" evidence="7">
    <location>
        <begin position="43"/>
        <end position="63"/>
    </location>
</feature>
<keyword evidence="3" id="KW-0547">Nucleotide-binding</keyword>
<dbReference type="PANTHER" id="PTHR24221">
    <property type="entry name" value="ATP-BINDING CASSETTE SUB-FAMILY B"/>
    <property type="match status" value="1"/>
</dbReference>
<dbReference type="SMART" id="SM00382">
    <property type="entry name" value="AAA"/>
    <property type="match status" value="1"/>
</dbReference>
<dbReference type="PANTHER" id="PTHR24221:SF654">
    <property type="entry name" value="ATP-BINDING CASSETTE SUB-FAMILY B MEMBER 6"/>
    <property type="match status" value="1"/>
</dbReference>
<organism evidence="10 11">
    <name type="scientific">Actinopolymorpha cephalotaxi</name>
    <dbReference type="NCBI Taxonomy" id="504797"/>
    <lineage>
        <taxon>Bacteria</taxon>
        <taxon>Bacillati</taxon>
        <taxon>Actinomycetota</taxon>
        <taxon>Actinomycetes</taxon>
        <taxon>Propionibacteriales</taxon>
        <taxon>Actinopolymorphaceae</taxon>
        <taxon>Actinopolymorpha</taxon>
    </lineage>
</organism>
<evidence type="ECO:0000256" key="4">
    <source>
        <dbReference type="ARBA" id="ARBA00022840"/>
    </source>
</evidence>
<dbReference type="SUPFAM" id="SSF52540">
    <property type="entry name" value="P-loop containing nucleoside triphosphate hydrolases"/>
    <property type="match status" value="1"/>
</dbReference>
<evidence type="ECO:0000256" key="5">
    <source>
        <dbReference type="ARBA" id="ARBA00022989"/>
    </source>
</evidence>
<dbReference type="RefSeq" id="WP_237768827.1">
    <property type="nucleotide sequence ID" value="NZ_FOOI01000007.1"/>
</dbReference>
<evidence type="ECO:0000313" key="10">
    <source>
        <dbReference type="EMBL" id="NYH83168.1"/>
    </source>
</evidence>
<dbReference type="Gene3D" id="1.20.1560.10">
    <property type="entry name" value="ABC transporter type 1, transmembrane domain"/>
    <property type="match status" value="1"/>
</dbReference>
<gene>
    <name evidence="10" type="ORF">FHR37_002019</name>
</gene>
<evidence type="ECO:0000256" key="3">
    <source>
        <dbReference type="ARBA" id="ARBA00022741"/>
    </source>
</evidence>
<evidence type="ECO:0000259" key="8">
    <source>
        <dbReference type="PROSITE" id="PS50893"/>
    </source>
</evidence>
<keyword evidence="11" id="KW-1185">Reference proteome</keyword>
<keyword evidence="4 10" id="KW-0067">ATP-binding</keyword>
<reference evidence="10 11" key="1">
    <citation type="submission" date="2020-07" db="EMBL/GenBank/DDBJ databases">
        <title>Sequencing the genomes of 1000 actinobacteria strains.</title>
        <authorList>
            <person name="Klenk H.-P."/>
        </authorList>
    </citation>
    <scope>NUCLEOTIDE SEQUENCE [LARGE SCALE GENOMIC DNA]</scope>
    <source>
        <strain evidence="10 11">DSM 45117</strain>
    </source>
</reference>
<dbReference type="InterPro" id="IPR039421">
    <property type="entry name" value="Type_1_exporter"/>
</dbReference>
<dbReference type="Pfam" id="PF00005">
    <property type="entry name" value="ABC_tran"/>
    <property type="match status" value="1"/>
</dbReference>
<evidence type="ECO:0000256" key="2">
    <source>
        <dbReference type="ARBA" id="ARBA00022692"/>
    </source>
</evidence>
<dbReference type="InterPro" id="IPR036640">
    <property type="entry name" value="ABC1_TM_sf"/>
</dbReference>
<dbReference type="InterPro" id="IPR027417">
    <property type="entry name" value="P-loop_NTPase"/>
</dbReference>
<dbReference type="EMBL" id="JACBZA010000001">
    <property type="protein sequence ID" value="NYH83168.1"/>
    <property type="molecule type" value="Genomic_DNA"/>
</dbReference>
<name>A0ABX2S0M7_9ACTN</name>
<dbReference type="SUPFAM" id="SSF90123">
    <property type="entry name" value="ABC transporter transmembrane region"/>
    <property type="match status" value="1"/>
</dbReference>